<feature type="transmembrane region" description="Helical" evidence="1">
    <location>
        <begin position="21"/>
        <end position="39"/>
    </location>
</feature>
<evidence type="ECO:0000313" key="2">
    <source>
        <dbReference type="EMBL" id="TMP38127.1"/>
    </source>
</evidence>
<keyword evidence="1" id="KW-0472">Membrane</keyword>
<reference evidence="3" key="2">
    <citation type="submission" date="2019-06" db="EMBL/GenBank/DDBJ databases">
        <title>Co-occurence of chitin degradation, pigmentation and bioactivity in marine Pseudoalteromonas.</title>
        <authorList>
            <person name="Sonnenschein E.C."/>
            <person name="Bech P.K."/>
        </authorList>
    </citation>
    <scope>NUCLEOTIDE SEQUENCE [LARGE SCALE GENOMIC DNA]</scope>
    <source>
        <strain evidence="3">S2599</strain>
    </source>
</reference>
<name>A0A5S3X350_9GAMM</name>
<organism evidence="2 3">
    <name type="scientific">Pseudoalteromonas rubra</name>
    <dbReference type="NCBI Taxonomy" id="43658"/>
    <lineage>
        <taxon>Bacteria</taxon>
        <taxon>Pseudomonadati</taxon>
        <taxon>Pseudomonadota</taxon>
        <taxon>Gammaproteobacteria</taxon>
        <taxon>Alteromonadales</taxon>
        <taxon>Pseudoalteromonadaceae</taxon>
        <taxon>Pseudoalteromonas</taxon>
    </lineage>
</organism>
<sequence length="79" mass="9074">MLSGTIYSGFSKSGFDWFLENIKSLLFIVFSSISMVFSAYRNSKYKPNPNFLEPRPWPLLYSISLIVLVLALLNLLVHQ</sequence>
<keyword evidence="1" id="KW-1133">Transmembrane helix</keyword>
<gene>
    <name evidence="2" type="ORF">CWB98_07350</name>
</gene>
<protein>
    <submittedName>
        <fullName evidence="2">Uncharacterized protein</fullName>
    </submittedName>
</protein>
<feature type="transmembrane region" description="Helical" evidence="1">
    <location>
        <begin position="59"/>
        <end position="77"/>
    </location>
</feature>
<dbReference type="AlphaFoldDB" id="A0A5S3X350"/>
<comment type="caution">
    <text evidence="2">The sequence shown here is derived from an EMBL/GenBank/DDBJ whole genome shotgun (WGS) entry which is preliminary data.</text>
</comment>
<proteinExistence type="predicted"/>
<evidence type="ECO:0000256" key="1">
    <source>
        <dbReference type="SAM" id="Phobius"/>
    </source>
</evidence>
<keyword evidence="1" id="KW-0812">Transmembrane</keyword>
<accession>A0A5S3X350</accession>
<reference evidence="2 3" key="1">
    <citation type="submission" date="2018-01" db="EMBL/GenBank/DDBJ databases">
        <authorList>
            <person name="Paulsen S."/>
            <person name="Gram L.K."/>
        </authorList>
    </citation>
    <scope>NUCLEOTIDE SEQUENCE [LARGE SCALE GENOMIC DNA]</scope>
    <source>
        <strain evidence="2 3">S2599</strain>
    </source>
</reference>
<evidence type="ECO:0000313" key="3">
    <source>
        <dbReference type="Proteomes" id="UP000306719"/>
    </source>
</evidence>
<dbReference type="Proteomes" id="UP000306719">
    <property type="component" value="Unassembled WGS sequence"/>
</dbReference>
<dbReference type="EMBL" id="PNCJ01000011">
    <property type="protein sequence ID" value="TMP38127.1"/>
    <property type="molecule type" value="Genomic_DNA"/>
</dbReference>